<dbReference type="AlphaFoldDB" id="A0A5D2C9D2"/>
<evidence type="ECO:0000313" key="2">
    <source>
        <dbReference type="EMBL" id="TYG65268.1"/>
    </source>
</evidence>
<reference evidence="2 3" key="1">
    <citation type="submission" date="2019-06" db="EMBL/GenBank/DDBJ databases">
        <title>WGS assembly of Gossypium darwinii.</title>
        <authorList>
            <person name="Chen Z.J."/>
            <person name="Sreedasyam A."/>
            <person name="Ando A."/>
            <person name="Song Q."/>
            <person name="De L."/>
            <person name="Hulse-Kemp A."/>
            <person name="Ding M."/>
            <person name="Ye W."/>
            <person name="Kirkbride R."/>
            <person name="Jenkins J."/>
            <person name="Plott C."/>
            <person name="Lovell J."/>
            <person name="Lin Y.-M."/>
            <person name="Vaughn R."/>
            <person name="Liu B."/>
            <person name="Li W."/>
            <person name="Simpson S."/>
            <person name="Scheffler B."/>
            <person name="Saski C."/>
            <person name="Grover C."/>
            <person name="Hu G."/>
            <person name="Conover J."/>
            <person name="Carlson J."/>
            <person name="Shu S."/>
            <person name="Boston L."/>
            <person name="Williams M."/>
            <person name="Peterson D."/>
            <person name="Mcgee K."/>
            <person name="Jones D."/>
            <person name="Wendel J."/>
            <person name="Stelly D."/>
            <person name="Grimwood J."/>
            <person name="Schmutz J."/>
        </authorList>
    </citation>
    <scope>NUCLEOTIDE SEQUENCE [LARGE SCALE GENOMIC DNA]</scope>
    <source>
        <strain evidence="2">1808015.09</strain>
    </source>
</reference>
<dbReference type="Pfam" id="PF24924">
    <property type="entry name" value="DUF7745"/>
    <property type="match status" value="1"/>
</dbReference>
<organism evidence="2 3">
    <name type="scientific">Gossypium darwinii</name>
    <name type="common">Darwin's cotton</name>
    <name type="synonym">Gossypium barbadense var. darwinii</name>
    <dbReference type="NCBI Taxonomy" id="34276"/>
    <lineage>
        <taxon>Eukaryota</taxon>
        <taxon>Viridiplantae</taxon>
        <taxon>Streptophyta</taxon>
        <taxon>Embryophyta</taxon>
        <taxon>Tracheophyta</taxon>
        <taxon>Spermatophyta</taxon>
        <taxon>Magnoliopsida</taxon>
        <taxon>eudicotyledons</taxon>
        <taxon>Gunneridae</taxon>
        <taxon>Pentapetalae</taxon>
        <taxon>rosids</taxon>
        <taxon>malvids</taxon>
        <taxon>Malvales</taxon>
        <taxon>Malvaceae</taxon>
        <taxon>Malvoideae</taxon>
        <taxon>Gossypium</taxon>
    </lineage>
</organism>
<dbReference type="InterPro" id="IPR056647">
    <property type="entry name" value="DUF7745"/>
</dbReference>
<name>A0A5D2C9D2_GOSDA</name>
<dbReference type="PANTHER" id="PTHR48200:SF1">
    <property type="entry name" value="AMINOTRANSFERASE-LIKE PLANT MOBILE DOMAIN-CONTAINING PROTEIN"/>
    <property type="match status" value="1"/>
</dbReference>
<feature type="domain" description="DUF7745" evidence="1">
    <location>
        <begin position="46"/>
        <end position="242"/>
    </location>
</feature>
<keyword evidence="3" id="KW-1185">Reference proteome</keyword>
<accession>A0A5D2C9D2</accession>
<dbReference type="EMBL" id="CM017706">
    <property type="protein sequence ID" value="TYG65268.1"/>
    <property type="molecule type" value="Genomic_DNA"/>
</dbReference>
<gene>
    <name evidence="2" type="ORF">ES288_D06G172500v1</name>
</gene>
<protein>
    <recommendedName>
        <fullName evidence="1">DUF7745 domain-containing protein</fullName>
    </recommendedName>
</protein>
<dbReference type="Proteomes" id="UP000323506">
    <property type="component" value="Chromosome D06"/>
</dbReference>
<evidence type="ECO:0000313" key="3">
    <source>
        <dbReference type="Proteomes" id="UP000323506"/>
    </source>
</evidence>
<dbReference type="PANTHER" id="PTHR48200">
    <property type="entry name" value="PROTEIN, PUTATIVE-RELATED"/>
    <property type="match status" value="1"/>
</dbReference>
<evidence type="ECO:0000259" key="1">
    <source>
        <dbReference type="Pfam" id="PF24924"/>
    </source>
</evidence>
<proteinExistence type="predicted"/>
<sequence>MLEDTQRREGDCQIACFDSSLPQIVRMDCRRNRKDELRGIWQSWDIAKKTQFRDKYGDVAQLLFVKPDNALLKAMVRFWDPTYRRFMFNEVDMVPTIEEYSTLLHYDFKDPLKIYWKQNFDFRGPLANLMGLPIDVVKARLKDKNGPYISWSDIIDAMGKACGNRHLALFTFSLYGLIVFPKALGHVSMQLANFLFQIEKGVNPAPAVLAETIISLNFIRKKGDEHFLRYAELLFVWMKSHFRCLYKHFHLVFVPSTRPIEEFLETFFNHSPLKTYIQWCLKRSKILVSAQFKGKKKVPDDEAELTGKIRDLYIHLRGRNEEVRRKREQHQAYVKEKAEEIMTQQQQHQLDMKGSDE</sequence>